<reference evidence="1 2" key="1">
    <citation type="journal article" date="2015" name="Nat. Commun.">
        <title>Lucilia cuprina genome unlocks parasitic fly biology to underpin future interventions.</title>
        <authorList>
            <person name="Anstead C.A."/>
            <person name="Korhonen P.K."/>
            <person name="Young N.D."/>
            <person name="Hall R.S."/>
            <person name="Jex A.R."/>
            <person name="Murali S.C."/>
            <person name="Hughes D.S."/>
            <person name="Lee S.F."/>
            <person name="Perry T."/>
            <person name="Stroehlein A.J."/>
            <person name="Ansell B.R."/>
            <person name="Breugelmans B."/>
            <person name="Hofmann A."/>
            <person name="Qu J."/>
            <person name="Dugan S."/>
            <person name="Lee S.L."/>
            <person name="Chao H."/>
            <person name="Dinh H."/>
            <person name="Han Y."/>
            <person name="Doddapaneni H.V."/>
            <person name="Worley K.C."/>
            <person name="Muzny D.M."/>
            <person name="Ioannidis P."/>
            <person name="Waterhouse R.M."/>
            <person name="Zdobnov E.M."/>
            <person name="James P.J."/>
            <person name="Bagnall N.H."/>
            <person name="Kotze A.C."/>
            <person name="Gibbs R.A."/>
            <person name="Richards S."/>
            <person name="Batterham P."/>
            <person name="Gasser R.B."/>
        </authorList>
    </citation>
    <scope>NUCLEOTIDE SEQUENCE [LARGE SCALE GENOMIC DNA]</scope>
    <source>
        <strain evidence="1 2">LS</strain>
        <tissue evidence="1">Full body</tissue>
    </source>
</reference>
<protein>
    <submittedName>
        <fullName evidence="1">Uncharacterized protein</fullName>
    </submittedName>
</protein>
<accession>A0A0L0CHD1</accession>
<keyword evidence="2" id="KW-1185">Reference proteome</keyword>
<name>A0A0L0CHD1_LUCCU</name>
<sequence>MQGLNNPIPAASADLLANHVSSSCNREQGSTLGSVVDNAQSIQHGIGKNIGDTKTPKTLLESIGNAEEPNQLGGNKSLDRRQNSRAFQNWEGVDEKDCCSYATTVPSYPLVPTALTGTSGSITKTVQDTIDQIMESQRRRNDELIQNIREIHEDDAINYRRSDPAITLFVLPRKLIPVTIEQLHQSATGGHLG</sequence>
<evidence type="ECO:0000313" key="2">
    <source>
        <dbReference type="Proteomes" id="UP000037069"/>
    </source>
</evidence>
<proteinExistence type="predicted"/>
<dbReference type="Proteomes" id="UP000037069">
    <property type="component" value="Unassembled WGS sequence"/>
</dbReference>
<comment type="caution">
    <text evidence="1">The sequence shown here is derived from an EMBL/GenBank/DDBJ whole genome shotgun (WGS) entry which is preliminary data.</text>
</comment>
<dbReference type="AlphaFoldDB" id="A0A0L0CHD1"/>
<dbReference type="EMBL" id="JRES01000399">
    <property type="protein sequence ID" value="KNC31660.1"/>
    <property type="molecule type" value="Genomic_DNA"/>
</dbReference>
<evidence type="ECO:0000313" key="1">
    <source>
        <dbReference type="EMBL" id="KNC31660.1"/>
    </source>
</evidence>
<organism evidence="1 2">
    <name type="scientific">Lucilia cuprina</name>
    <name type="common">Green bottle fly</name>
    <name type="synonym">Australian sheep blowfly</name>
    <dbReference type="NCBI Taxonomy" id="7375"/>
    <lineage>
        <taxon>Eukaryota</taxon>
        <taxon>Metazoa</taxon>
        <taxon>Ecdysozoa</taxon>
        <taxon>Arthropoda</taxon>
        <taxon>Hexapoda</taxon>
        <taxon>Insecta</taxon>
        <taxon>Pterygota</taxon>
        <taxon>Neoptera</taxon>
        <taxon>Endopterygota</taxon>
        <taxon>Diptera</taxon>
        <taxon>Brachycera</taxon>
        <taxon>Muscomorpha</taxon>
        <taxon>Oestroidea</taxon>
        <taxon>Calliphoridae</taxon>
        <taxon>Luciliinae</taxon>
        <taxon>Lucilia</taxon>
    </lineage>
</organism>
<gene>
    <name evidence="1" type="ORF">FF38_10085</name>
</gene>